<dbReference type="RefSeq" id="WP_055208383.1">
    <property type="nucleotide sequence ID" value="NZ_CZBO01000006.1"/>
</dbReference>
<feature type="transmembrane region" description="Helical" evidence="2">
    <location>
        <begin position="21"/>
        <end position="42"/>
    </location>
</feature>
<name>A0A174V106_9CLOT</name>
<dbReference type="AlphaFoldDB" id="A0A174V106"/>
<dbReference type="Proteomes" id="UP000095563">
    <property type="component" value="Unassembled WGS sequence"/>
</dbReference>
<feature type="coiled-coil region" evidence="1">
    <location>
        <begin position="136"/>
        <end position="163"/>
    </location>
</feature>
<dbReference type="EMBL" id="CZBO01000006">
    <property type="protein sequence ID" value="CUQ25715.1"/>
    <property type="molecule type" value="Genomic_DNA"/>
</dbReference>
<keyword evidence="2" id="KW-1133">Transmembrane helix</keyword>
<proteinExistence type="predicted"/>
<evidence type="ECO:0000313" key="4">
    <source>
        <dbReference type="Proteomes" id="UP000095563"/>
    </source>
</evidence>
<organism evidence="3 4">
    <name type="scientific">Clostridium baratii</name>
    <dbReference type="NCBI Taxonomy" id="1561"/>
    <lineage>
        <taxon>Bacteria</taxon>
        <taxon>Bacillati</taxon>
        <taxon>Bacillota</taxon>
        <taxon>Clostridia</taxon>
        <taxon>Eubacteriales</taxon>
        <taxon>Clostridiaceae</taxon>
        <taxon>Clostridium</taxon>
    </lineage>
</organism>
<evidence type="ECO:0000256" key="1">
    <source>
        <dbReference type="SAM" id="Coils"/>
    </source>
</evidence>
<reference evidence="3 4" key="1">
    <citation type="submission" date="2015-09" db="EMBL/GenBank/DDBJ databases">
        <authorList>
            <consortium name="Pathogen Informatics"/>
        </authorList>
    </citation>
    <scope>NUCLEOTIDE SEQUENCE [LARGE SCALE GENOMIC DNA]</scope>
    <source>
        <strain evidence="3 4">2789STDY5834956</strain>
    </source>
</reference>
<keyword evidence="2" id="KW-0472">Membrane</keyword>
<keyword evidence="2" id="KW-0812">Transmembrane</keyword>
<gene>
    <name evidence="3" type="ORF">ERS852568_02516</name>
</gene>
<evidence type="ECO:0000256" key="2">
    <source>
        <dbReference type="SAM" id="Phobius"/>
    </source>
</evidence>
<keyword evidence="1" id="KW-0175">Coiled coil</keyword>
<evidence type="ECO:0000313" key="3">
    <source>
        <dbReference type="EMBL" id="CUQ25715.1"/>
    </source>
</evidence>
<accession>A0A174V106</accession>
<protein>
    <submittedName>
        <fullName evidence="3">Uncharacterized protein</fullName>
    </submittedName>
</protein>
<sequence>MESYKEILTKFKSTLESNKKLFIIALIIISLPLILLIITKFLPSNINLRHINKLSKEILAINSTFDDCITKDSIDPEKSKNTISKSINDLKDIRTKLNDLEVSENNTHFKNLLNEALTNNISLCEKALSLYNNASNSELSTKLKDYNINLDALKNLNKDLNNIGIKSIISEKNLEFFNKTNKYFETLIQVNIIKDINSEKNSAYVLAVDKIILNFKEIDEDLKPALNDIINNNRDINVLTSDISNKKSSFEHIKNDFYSLSIPEEATELHSSLVQTISLYEDYINSFDASLSDYDTTTKDTSIFEDSFSKYSDFATYFKNLCDKLDDFKRK</sequence>